<dbReference type="Pfam" id="PF07556">
    <property type="entry name" value="DUF1538"/>
    <property type="match status" value="1"/>
</dbReference>
<sequence>MSFVWEFLHTLLMTIRDVTPIMVIIFGFQFAILKKPIANPVRVMIGFGYVIVGLSLFLVGLELALFPLGETMAMQLTAPDFLNQVRITLDGALEWIDYYWVFLFAFCIGFSTTIAEPSLLAVAIKANQVSAGAISVNGLRIAVALGVAVGIALGSYRIVVGDPIHYYIIAGYILVVIQTYYAPKFIVPLAYDSGGVTTSTVTVPLVTALGLGLASTVPGRNPMIDGFGLIAFASLFPIISVMAYAQLTQYLTARSSVNPSSTEEQDAEHHLTSKEKNNAL</sequence>
<keyword evidence="2" id="KW-0812">Transmembrane</keyword>
<proteinExistence type="predicted"/>
<dbReference type="InterPro" id="IPR011435">
    <property type="entry name" value="UmpAB"/>
</dbReference>
<accession>A0AAU8BKG2</accession>
<feature type="region of interest" description="Disordered" evidence="1">
    <location>
        <begin position="259"/>
        <end position="280"/>
    </location>
</feature>
<feature type="transmembrane region" description="Helical" evidence="2">
    <location>
        <begin position="194"/>
        <end position="214"/>
    </location>
</feature>
<dbReference type="RefSeq" id="WP_353498067.1">
    <property type="nucleotide sequence ID" value="NZ_CP115920.1"/>
</dbReference>
<keyword evidence="2" id="KW-0472">Membrane</keyword>
<feature type="transmembrane region" description="Helical" evidence="2">
    <location>
        <begin position="98"/>
        <end position="124"/>
    </location>
</feature>
<feature type="transmembrane region" description="Helical" evidence="2">
    <location>
        <begin position="12"/>
        <end position="33"/>
    </location>
</feature>
<evidence type="ECO:0000313" key="3">
    <source>
        <dbReference type="EMBL" id="XCD16843.1"/>
    </source>
</evidence>
<organism evidence="3">
    <name type="scientific">Vibrio chaetopteri</name>
    <dbReference type="NCBI Taxonomy" id="3016528"/>
    <lineage>
        <taxon>Bacteria</taxon>
        <taxon>Pseudomonadati</taxon>
        <taxon>Pseudomonadota</taxon>
        <taxon>Gammaproteobacteria</taxon>
        <taxon>Vibrionales</taxon>
        <taxon>Vibrionaceae</taxon>
        <taxon>Vibrio</taxon>
    </lineage>
</organism>
<protein>
    <submittedName>
        <fullName evidence="3">DUF1538 domain-containing protein</fullName>
    </submittedName>
</protein>
<reference evidence="3" key="1">
    <citation type="submission" date="2023-01" db="EMBL/GenBank/DDBJ databases">
        <title>Vibrio sp. CB1-14 genome sequencing.</title>
        <authorList>
            <person name="Otstavnykh N."/>
            <person name="Isaeva M."/>
            <person name="Meleshko D."/>
        </authorList>
    </citation>
    <scope>NUCLEOTIDE SEQUENCE</scope>
    <source>
        <strain evidence="3">CB1-14</strain>
    </source>
</reference>
<evidence type="ECO:0000256" key="1">
    <source>
        <dbReference type="SAM" id="MobiDB-lite"/>
    </source>
</evidence>
<feature type="transmembrane region" description="Helical" evidence="2">
    <location>
        <begin position="45"/>
        <end position="66"/>
    </location>
</feature>
<feature type="compositionally biased region" description="Basic and acidic residues" evidence="1">
    <location>
        <begin position="267"/>
        <end position="280"/>
    </location>
</feature>
<dbReference type="KEGG" id="vck:PG915_04630"/>
<gene>
    <name evidence="3" type="ORF">PG915_04630</name>
</gene>
<name>A0AAU8BKG2_9VIBR</name>
<feature type="transmembrane region" description="Helical" evidence="2">
    <location>
        <begin position="226"/>
        <end position="245"/>
    </location>
</feature>
<evidence type="ECO:0000256" key="2">
    <source>
        <dbReference type="SAM" id="Phobius"/>
    </source>
</evidence>
<dbReference type="AlphaFoldDB" id="A0AAU8BKG2"/>
<keyword evidence="2" id="KW-1133">Transmembrane helix</keyword>
<feature type="transmembrane region" description="Helical" evidence="2">
    <location>
        <begin position="164"/>
        <end position="182"/>
    </location>
</feature>
<dbReference type="EMBL" id="CP115920">
    <property type="protein sequence ID" value="XCD16843.1"/>
    <property type="molecule type" value="Genomic_DNA"/>
</dbReference>
<feature type="transmembrane region" description="Helical" evidence="2">
    <location>
        <begin position="136"/>
        <end position="158"/>
    </location>
</feature>